<dbReference type="STRING" id="69960.SAMN05421720_114106"/>
<dbReference type="OrthoDB" id="7847277at2"/>
<dbReference type="EMBL" id="FNAP01000014">
    <property type="protein sequence ID" value="SDE87681.1"/>
    <property type="molecule type" value="Genomic_DNA"/>
</dbReference>
<dbReference type="AlphaFoldDB" id="A0A1G7GHV4"/>
<evidence type="ECO:0000256" key="2">
    <source>
        <dbReference type="SAM" id="SignalP"/>
    </source>
</evidence>
<dbReference type="Proteomes" id="UP000199412">
    <property type="component" value="Unassembled WGS sequence"/>
</dbReference>
<feature type="chain" id="PRO_5011517647" evidence="2">
    <location>
        <begin position="25"/>
        <end position="755"/>
    </location>
</feature>
<keyword evidence="2" id="KW-0732">Signal</keyword>
<protein>
    <submittedName>
        <fullName evidence="3">Uncharacterized protein</fullName>
    </submittedName>
</protein>
<dbReference type="RefSeq" id="WP_092787700.1">
    <property type="nucleotide sequence ID" value="NZ_FNAP01000014.1"/>
</dbReference>
<evidence type="ECO:0000256" key="1">
    <source>
        <dbReference type="SAM" id="Coils"/>
    </source>
</evidence>
<gene>
    <name evidence="3" type="ORF">SAMN05421720_114106</name>
</gene>
<organism evidence="3 4">
    <name type="scientific">Rhodospira trueperi</name>
    <dbReference type="NCBI Taxonomy" id="69960"/>
    <lineage>
        <taxon>Bacteria</taxon>
        <taxon>Pseudomonadati</taxon>
        <taxon>Pseudomonadota</taxon>
        <taxon>Alphaproteobacteria</taxon>
        <taxon>Rhodospirillales</taxon>
        <taxon>Rhodospirillaceae</taxon>
        <taxon>Rhodospira</taxon>
    </lineage>
</organism>
<accession>A0A1G7GHV4</accession>
<feature type="coiled-coil region" evidence="1">
    <location>
        <begin position="551"/>
        <end position="590"/>
    </location>
</feature>
<evidence type="ECO:0000313" key="4">
    <source>
        <dbReference type="Proteomes" id="UP000199412"/>
    </source>
</evidence>
<reference evidence="3 4" key="1">
    <citation type="submission" date="2016-10" db="EMBL/GenBank/DDBJ databases">
        <authorList>
            <person name="de Groot N.N."/>
        </authorList>
    </citation>
    <scope>NUCLEOTIDE SEQUENCE [LARGE SCALE GENOMIC DNA]</scope>
    <source>
        <strain evidence="3 4">ATCC 700224</strain>
    </source>
</reference>
<proteinExistence type="predicted"/>
<sequence length="755" mass="82862">MIRRACVLAVVACILLALPAPVRAQVETNVEAWVGAIREADETIQAFEAAARRGDAVEMRRLAVQLRADPVAVQRLNQFGDDRLIREAARQHDMIQSGTRDRLRERLAREYNVPEDAIEFFEATNAPNPGDRPKLGQDWDVTVRVNGRDIPHAEVEGRVADAYFEATHGRPPASPDEARRFARDLSVEVTDVKHVEAYGIDRRDTATFFDGPPDARLRDPEQIRMAMRHKSLEPANRARAILDEAEDLVRAQGLAPNSTEARAILDQARRAAVGQELEQFRQFAKQYDKHILPRVTALGGQVPSNLDEAARILRMGGESRLAPAEVRRRLAQLGTSVDDVIERGTGLFEAAHKLRPPKSGLQTLAKAGGAVLAVIEIAGEGSRAALTVRERAAMQGEQVTWLGAGGVEMAEEMFNNMVVAPVKLGHAVLDGTIGEASRIMGEEFASADGALDGAAAFGRGMWRITKGAANATGQGLGWVATVTGNGILDLTEDPVEAGGHLIDATVRGLGEITGIKAIADNWYYDSEADRRGYALIRGVGGRYETTIRDRVNDLKRIENRLRETRSDTERRMLEQQYAEARAALGQAADRWRQFRDKSLGRDHPVGQELDQAMQPWLELADRAPTMVERVTVEGVDDACTKFLETTVNEVESLLGSMRPSELASLSRRLGTDEDHLSLMNCICRATSSGSSSVSKYYETKSVDYSPSCEDTSNGPCVNAGWGCWRHSPQITAEVITSCNVAYKVSRALCLRGTRR</sequence>
<feature type="signal peptide" evidence="2">
    <location>
        <begin position="1"/>
        <end position="24"/>
    </location>
</feature>
<keyword evidence="4" id="KW-1185">Reference proteome</keyword>
<keyword evidence="1" id="KW-0175">Coiled coil</keyword>
<name>A0A1G7GHV4_9PROT</name>
<evidence type="ECO:0000313" key="3">
    <source>
        <dbReference type="EMBL" id="SDE87681.1"/>
    </source>
</evidence>